<evidence type="ECO:0000313" key="2">
    <source>
        <dbReference type="Proteomes" id="UP000037696"/>
    </source>
</evidence>
<sequence>MWIFPTRVPAKAGSSATQLSRPSYKNELPWTKPLEKHKPNLLPYCALSCSASSWCVTSESFVHGLPYGLSTALGAYGPAWTVMSCTIYILEPGQSERNAKI</sequence>
<accession>A0A0M8PDK4</accession>
<gene>
    <name evidence="1" type="ORF">ACN38_g3042</name>
</gene>
<protein>
    <submittedName>
        <fullName evidence="1">Uncharacterized protein</fullName>
    </submittedName>
</protein>
<dbReference type="AlphaFoldDB" id="A0A0M8PDK4"/>
<proteinExistence type="predicted"/>
<reference evidence="1 2" key="1">
    <citation type="submission" date="2015-08" db="EMBL/GenBank/DDBJ databases">
        <title>Genome sequencing of Penicillium nordicum.</title>
        <authorList>
            <person name="Nguyen H.D."/>
            <person name="Seifert K.A."/>
        </authorList>
    </citation>
    <scope>NUCLEOTIDE SEQUENCE [LARGE SCALE GENOMIC DNA]</scope>
    <source>
        <strain evidence="1 2">DAOMC 185683</strain>
    </source>
</reference>
<dbReference type="Proteomes" id="UP000037696">
    <property type="component" value="Unassembled WGS sequence"/>
</dbReference>
<dbReference type="EMBL" id="LHQQ01000035">
    <property type="protein sequence ID" value="KOS45971.1"/>
    <property type="molecule type" value="Genomic_DNA"/>
</dbReference>
<organism evidence="1 2">
    <name type="scientific">Penicillium nordicum</name>
    <dbReference type="NCBI Taxonomy" id="229535"/>
    <lineage>
        <taxon>Eukaryota</taxon>
        <taxon>Fungi</taxon>
        <taxon>Dikarya</taxon>
        <taxon>Ascomycota</taxon>
        <taxon>Pezizomycotina</taxon>
        <taxon>Eurotiomycetes</taxon>
        <taxon>Eurotiomycetidae</taxon>
        <taxon>Eurotiales</taxon>
        <taxon>Aspergillaceae</taxon>
        <taxon>Penicillium</taxon>
    </lineage>
</organism>
<keyword evidence="2" id="KW-1185">Reference proteome</keyword>
<comment type="caution">
    <text evidence="1">The sequence shown here is derived from an EMBL/GenBank/DDBJ whole genome shotgun (WGS) entry which is preliminary data.</text>
</comment>
<evidence type="ECO:0000313" key="1">
    <source>
        <dbReference type="EMBL" id="KOS45971.1"/>
    </source>
</evidence>
<name>A0A0M8PDK4_9EURO</name>